<feature type="transmembrane region" description="Helical" evidence="6">
    <location>
        <begin position="67"/>
        <end position="86"/>
    </location>
</feature>
<feature type="transmembrane region" description="Helical" evidence="6">
    <location>
        <begin position="124"/>
        <end position="142"/>
    </location>
</feature>
<dbReference type="InterPro" id="IPR037185">
    <property type="entry name" value="EmrE-like"/>
</dbReference>
<dbReference type="RefSeq" id="WP_227705161.1">
    <property type="nucleotide sequence ID" value="NZ_CP123000.1"/>
</dbReference>
<dbReference type="Pfam" id="PF00892">
    <property type="entry name" value="EamA"/>
    <property type="match status" value="2"/>
</dbReference>
<reference evidence="8 9" key="1">
    <citation type="submission" date="2023-04" db="EMBL/GenBank/DDBJ databases">
        <title>Neorhizobium petrolearium OS53, complete genome.</title>
        <authorList>
            <person name="Yu T."/>
        </authorList>
    </citation>
    <scope>NUCLEOTIDE SEQUENCE [LARGE SCALE GENOMIC DNA]</scope>
    <source>
        <strain evidence="8 9">OS53</strain>
    </source>
</reference>
<keyword evidence="4 6" id="KW-1133">Transmembrane helix</keyword>
<evidence type="ECO:0000313" key="8">
    <source>
        <dbReference type="EMBL" id="WGI71202.1"/>
    </source>
</evidence>
<evidence type="ECO:0000313" key="9">
    <source>
        <dbReference type="Proteomes" id="UP001227095"/>
    </source>
</evidence>
<keyword evidence="3 6" id="KW-0812">Transmembrane</keyword>
<feature type="domain" description="EamA" evidence="7">
    <location>
        <begin position="157"/>
        <end position="288"/>
    </location>
</feature>
<feature type="transmembrane region" description="Helical" evidence="6">
    <location>
        <begin position="32"/>
        <end position="55"/>
    </location>
</feature>
<evidence type="ECO:0000259" key="7">
    <source>
        <dbReference type="Pfam" id="PF00892"/>
    </source>
</evidence>
<evidence type="ECO:0000256" key="5">
    <source>
        <dbReference type="ARBA" id="ARBA00023136"/>
    </source>
</evidence>
<name>A0ABY8M9P8_9HYPH</name>
<feature type="transmembrane region" description="Helical" evidence="6">
    <location>
        <begin position="92"/>
        <end position="112"/>
    </location>
</feature>
<accession>A0ABY8M9P8</accession>
<dbReference type="PANTHER" id="PTHR32322">
    <property type="entry name" value="INNER MEMBRANE TRANSPORTER"/>
    <property type="match status" value="1"/>
</dbReference>
<feature type="transmembrane region" description="Helical" evidence="6">
    <location>
        <begin position="271"/>
        <end position="288"/>
    </location>
</feature>
<dbReference type="EMBL" id="CP123000">
    <property type="protein sequence ID" value="WGI71202.1"/>
    <property type="molecule type" value="Genomic_DNA"/>
</dbReference>
<comment type="similarity">
    <text evidence="2">Belongs to the EamA transporter family.</text>
</comment>
<feature type="domain" description="EamA" evidence="7">
    <location>
        <begin position="10"/>
        <end position="136"/>
    </location>
</feature>
<dbReference type="InterPro" id="IPR050638">
    <property type="entry name" value="AA-Vitamin_Transporters"/>
</dbReference>
<sequence>MMLDRLAPALFVFLWSTGWIVAKYAAAHADPITFLAVRHTLAAIAFLAVCFVMGAKWPKSRGQFGHAILSGVFLHGFYLVGVWYAIGQGVPAGLSGIIAGLQPLLTAMVAPFFIGERLQPAQKLGLVLGFAGILIAISPQLLDVFDRGLAGLALPVLINLVAMTSVTYGTLYQKRHLQEGDLFSIATLQFVGALIVTVPFALVLEDLRFDWSHQAVLAMAWSVFGISMGAVGLLLYLIRRGQVSRAASLIYLMPPVVAAEAAILFGEPLTLPMIVGTVIVVAGVYLVNRRSAGLSPEQKKRAA</sequence>
<keyword evidence="9" id="KW-1185">Reference proteome</keyword>
<dbReference type="Proteomes" id="UP001227095">
    <property type="component" value="Chromosome"/>
</dbReference>
<dbReference type="InterPro" id="IPR000620">
    <property type="entry name" value="EamA_dom"/>
</dbReference>
<dbReference type="PANTHER" id="PTHR32322:SF2">
    <property type="entry name" value="EAMA DOMAIN-CONTAINING PROTEIN"/>
    <property type="match status" value="1"/>
</dbReference>
<proteinExistence type="inferred from homology"/>
<feature type="transmembrane region" description="Helical" evidence="6">
    <location>
        <begin position="216"/>
        <end position="237"/>
    </location>
</feature>
<protein>
    <submittedName>
        <fullName evidence="8">DMT family transporter</fullName>
    </submittedName>
</protein>
<evidence type="ECO:0000256" key="2">
    <source>
        <dbReference type="ARBA" id="ARBA00007362"/>
    </source>
</evidence>
<comment type="subcellular location">
    <subcellularLocation>
        <location evidence="1">Membrane</location>
        <topology evidence="1">Multi-pass membrane protein</topology>
    </subcellularLocation>
</comment>
<gene>
    <name evidence="8" type="ORF">QEO92_13260</name>
</gene>
<evidence type="ECO:0000256" key="1">
    <source>
        <dbReference type="ARBA" id="ARBA00004141"/>
    </source>
</evidence>
<dbReference type="SUPFAM" id="SSF103481">
    <property type="entry name" value="Multidrug resistance efflux transporter EmrE"/>
    <property type="match status" value="2"/>
</dbReference>
<dbReference type="Gene3D" id="1.10.3730.20">
    <property type="match status" value="1"/>
</dbReference>
<evidence type="ECO:0000256" key="6">
    <source>
        <dbReference type="SAM" id="Phobius"/>
    </source>
</evidence>
<feature type="transmembrane region" description="Helical" evidence="6">
    <location>
        <begin position="249"/>
        <end position="265"/>
    </location>
</feature>
<feature type="transmembrane region" description="Helical" evidence="6">
    <location>
        <begin position="148"/>
        <end position="171"/>
    </location>
</feature>
<evidence type="ECO:0000256" key="4">
    <source>
        <dbReference type="ARBA" id="ARBA00022989"/>
    </source>
</evidence>
<organism evidence="8 9">
    <name type="scientific">Neorhizobium petrolearium</name>
    <dbReference type="NCBI Taxonomy" id="515361"/>
    <lineage>
        <taxon>Bacteria</taxon>
        <taxon>Pseudomonadati</taxon>
        <taxon>Pseudomonadota</taxon>
        <taxon>Alphaproteobacteria</taxon>
        <taxon>Hyphomicrobiales</taxon>
        <taxon>Rhizobiaceae</taxon>
        <taxon>Rhizobium/Agrobacterium group</taxon>
        <taxon>Neorhizobium</taxon>
    </lineage>
</organism>
<keyword evidence="5 6" id="KW-0472">Membrane</keyword>
<feature type="transmembrane region" description="Helical" evidence="6">
    <location>
        <begin position="183"/>
        <end position="204"/>
    </location>
</feature>
<evidence type="ECO:0000256" key="3">
    <source>
        <dbReference type="ARBA" id="ARBA00022692"/>
    </source>
</evidence>